<reference evidence="13" key="1">
    <citation type="journal article" date="2014" name="Int. J. Syst. Evol. Microbiol.">
        <title>Complete genome sequence of Corynebacterium casei LMG S-19264T (=DSM 44701T), isolated from a smear-ripened cheese.</title>
        <authorList>
            <consortium name="US DOE Joint Genome Institute (JGI-PGF)"/>
            <person name="Walter F."/>
            <person name="Albersmeier A."/>
            <person name="Kalinowski J."/>
            <person name="Ruckert C."/>
        </authorList>
    </citation>
    <scope>NUCLEOTIDE SEQUENCE</scope>
    <source>
        <strain evidence="13">CGMCC 1.12214</strain>
    </source>
</reference>
<gene>
    <name evidence="10 13" type="primary">atpC</name>
    <name evidence="13" type="ORF">GCM10007036_42590</name>
</gene>
<evidence type="ECO:0000256" key="6">
    <source>
        <dbReference type="ARBA" id="ARBA00023065"/>
    </source>
</evidence>
<dbReference type="GO" id="GO:0012505">
    <property type="term" value="C:endomembrane system"/>
    <property type="evidence" value="ECO:0007669"/>
    <property type="project" value="UniProtKB-SubCell"/>
</dbReference>
<keyword evidence="5 10" id="KW-0375">Hydrogen ion transport</keyword>
<dbReference type="GO" id="GO:0045259">
    <property type="term" value="C:proton-transporting ATP synthase complex"/>
    <property type="evidence" value="ECO:0007669"/>
    <property type="project" value="UniProtKB-KW"/>
</dbReference>
<evidence type="ECO:0000313" key="13">
    <source>
        <dbReference type="EMBL" id="GGH31417.1"/>
    </source>
</evidence>
<dbReference type="Gene3D" id="2.60.15.10">
    <property type="entry name" value="F0F1 ATP synthase delta/epsilon subunit, N-terminal"/>
    <property type="match status" value="1"/>
</dbReference>
<evidence type="ECO:0000256" key="5">
    <source>
        <dbReference type="ARBA" id="ARBA00022781"/>
    </source>
</evidence>
<dbReference type="NCBIfam" id="NF001851">
    <property type="entry name" value="PRK00571.2-4"/>
    <property type="match status" value="1"/>
</dbReference>
<keyword evidence="4 10" id="KW-0813">Transport</keyword>
<comment type="caution">
    <text evidence="13">The sequence shown here is derived from an EMBL/GenBank/DDBJ whole genome shotgun (WGS) entry which is preliminary data.</text>
</comment>
<evidence type="ECO:0000256" key="1">
    <source>
        <dbReference type="ARBA" id="ARBA00003543"/>
    </source>
</evidence>
<dbReference type="Pfam" id="PF02823">
    <property type="entry name" value="ATP-synt_DE_N"/>
    <property type="match status" value="1"/>
</dbReference>
<sequence length="136" mass="14614">MATFPFELVSPERLLISAEVEQVVVPGSEGDFGVLKDHAPLMSTLRPGVVVVTGPQNNTQRLFVRGGFAEVSPRGLTILAEQAIPVEDVSDEVLAAEIKAAEADFDKAGSEDSRRAASDRLSHLVTLRQTLSHPTH</sequence>
<evidence type="ECO:0000256" key="9">
    <source>
        <dbReference type="ARBA" id="ARBA00023310"/>
    </source>
</evidence>
<evidence type="ECO:0000256" key="7">
    <source>
        <dbReference type="ARBA" id="ARBA00023136"/>
    </source>
</evidence>
<dbReference type="NCBIfam" id="TIGR01216">
    <property type="entry name" value="ATP_synt_epsi"/>
    <property type="match status" value="1"/>
</dbReference>
<organism evidence="13 14">
    <name type="scientific">Alsobacter metallidurans</name>
    <dbReference type="NCBI Taxonomy" id="340221"/>
    <lineage>
        <taxon>Bacteria</taxon>
        <taxon>Pseudomonadati</taxon>
        <taxon>Pseudomonadota</taxon>
        <taxon>Alphaproteobacteria</taxon>
        <taxon>Hyphomicrobiales</taxon>
        <taxon>Alsobacteraceae</taxon>
        <taxon>Alsobacter</taxon>
    </lineage>
</organism>
<reference evidence="13" key="2">
    <citation type="submission" date="2020-09" db="EMBL/GenBank/DDBJ databases">
        <authorList>
            <person name="Sun Q."/>
            <person name="Zhou Y."/>
        </authorList>
    </citation>
    <scope>NUCLEOTIDE SEQUENCE</scope>
    <source>
        <strain evidence="13">CGMCC 1.12214</strain>
    </source>
</reference>
<accession>A0A917ICR0</accession>
<evidence type="ECO:0000256" key="10">
    <source>
        <dbReference type="HAMAP-Rule" id="MF_00530"/>
    </source>
</evidence>
<dbReference type="PANTHER" id="PTHR13822:SF10">
    <property type="entry name" value="ATP SYNTHASE EPSILON CHAIN, CHLOROPLASTIC"/>
    <property type="match status" value="1"/>
</dbReference>
<dbReference type="HAMAP" id="MF_00530">
    <property type="entry name" value="ATP_synth_epsil_bac"/>
    <property type="match status" value="1"/>
</dbReference>
<evidence type="ECO:0000256" key="4">
    <source>
        <dbReference type="ARBA" id="ARBA00022448"/>
    </source>
</evidence>
<evidence type="ECO:0000313" key="14">
    <source>
        <dbReference type="Proteomes" id="UP000603912"/>
    </source>
</evidence>
<comment type="function">
    <text evidence="1 10">Produces ATP from ADP in the presence of a proton gradient across the membrane.</text>
</comment>
<dbReference type="GO" id="GO:0005524">
    <property type="term" value="F:ATP binding"/>
    <property type="evidence" value="ECO:0007669"/>
    <property type="project" value="UniProtKB-UniRule"/>
</dbReference>
<comment type="subcellular location">
    <subcellularLocation>
        <location evidence="10">Cell membrane</location>
        <topology evidence="10">Peripheral membrane protein</topology>
    </subcellularLocation>
    <subcellularLocation>
        <location evidence="2">Endomembrane system</location>
        <topology evidence="2">Peripheral membrane protein</topology>
    </subcellularLocation>
</comment>
<dbReference type="InterPro" id="IPR036771">
    <property type="entry name" value="ATPsynth_dsu/esu_N"/>
</dbReference>
<dbReference type="NCBIfam" id="NF009983">
    <property type="entry name" value="PRK13449.1"/>
    <property type="match status" value="1"/>
</dbReference>
<protein>
    <recommendedName>
        <fullName evidence="10">ATP synthase epsilon chain</fullName>
    </recommendedName>
    <alternativeName>
        <fullName evidence="10">ATP synthase F1 sector epsilon subunit</fullName>
    </alternativeName>
    <alternativeName>
        <fullName evidence="10">F-ATPase epsilon subunit</fullName>
    </alternativeName>
</protein>
<dbReference type="GO" id="GO:0005886">
    <property type="term" value="C:plasma membrane"/>
    <property type="evidence" value="ECO:0007669"/>
    <property type="project" value="UniProtKB-SubCell"/>
</dbReference>
<keyword evidence="14" id="KW-1185">Reference proteome</keyword>
<evidence type="ECO:0000256" key="3">
    <source>
        <dbReference type="ARBA" id="ARBA00005712"/>
    </source>
</evidence>
<dbReference type="GO" id="GO:0046933">
    <property type="term" value="F:proton-transporting ATP synthase activity, rotational mechanism"/>
    <property type="evidence" value="ECO:0007669"/>
    <property type="project" value="UniProtKB-UniRule"/>
</dbReference>
<dbReference type="RefSeq" id="WP_188519832.1">
    <property type="nucleotide sequence ID" value="NZ_BMES01000003.1"/>
</dbReference>
<keyword evidence="10" id="KW-1003">Cell membrane</keyword>
<comment type="subunit">
    <text evidence="10 11">F-type ATPases have 2 components, CF(1) - the catalytic core - and CF(0) - the membrane proton channel. CF(1) has five subunits: alpha(3), beta(3), gamma(1), delta(1), epsilon(1). CF(0) has three main subunits: a, b and c.</text>
</comment>
<name>A0A917ICR0_9HYPH</name>
<comment type="similarity">
    <text evidence="3 10 11">Belongs to the ATPase epsilon chain family.</text>
</comment>
<keyword evidence="8 10" id="KW-0139">CF(1)</keyword>
<proteinExistence type="inferred from homology"/>
<evidence type="ECO:0000256" key="11">
    <source>
        <dbReference type="RuleBase" id="RU003656"/>
    </source>
</evidence>
<keyword evidence="9 10" id="KW-0066">ATP synthesis</keyword>
<dbReference type="Proteomes" id="UP000603912">
    <property type="component" value="Unassembled WGS sequence"/>
</dbReference>
<evidence type="ECO:0000256" key="2">
    <source>
        <dbReference type="ARBA" id="ARBA00004184"/>
    </source>
</evidence>
<feature type="domain" description="ATP synthase F1 complex delta/epsilon subunit N-terminal" evidence="12">
    <location>
        <begin position="5"/>
        <end position="83"/>
    </location>
</feature>
<dbReference type="SUPFAM" id="SSF51344">
    <property type="entry name" value="Epsilon subunit of F1F0-ATP synthase N-terminal domain"/>
    <property type="match status" value="1"/>
</dbReference>
<dbReference type="PANTHER" id="PTHR13822">
    <property type="entry name" value="ATP SYNTHASE DELTA/EPSILON CHAIN"/>
    <property type="match status" value="1"/>
</dbReference>
<dbReference type="CDD" id="cd12152">
    <property type="entry name" value="F1-ATPase_delta"/>
    <property type="match status" value="1"/>
</dbReference>
<keyword evidence="6 10" id="KW-0406">Ion transport</keyword>
<evidence type="ECO:0000256" key="8">
    <source>
        <dbReference type="ARBA" id="ARBA00023196"/>
    </source>
</evidence>
<dbReference type="AlphaFoldDB" id="A0A917ICR0"/>
<keyword evidence="7 10" id="KW-0472">Membrane</keyword>
<evidence type="ECO:0000259" key="12">
    <source>
        <dbReference type="Pfam" id="PF02823"/>
    </source>
</evidence>
<dbReference type="EMBL" id="BMES01000003">
    <property type="protein sequence ID" value="GGH31417.1"/>
    <property type="molecule type" value="Genomic_DNA"/>
</dbReference>
<dbReference type="InterPro" id="IPR001469">
    <property type="entry name" value="ATP_synth_F1_dsu/esu"/>
</dbReference>
<dbReference type="InterPro" id="IPR020546">
    <property type="entry name" value="ATP_synth_F1_dsu/esu_N"/>
</dbReference>